<dbReference type="InterPro" id="IPR050661">
    <property type="entry name" value="BglG_antiterminators"/>
</dbReference>
<dbReference type="PANTHER" id="PTHR30185:SF18">
    <property type="entry name" value="TRANSCRIPTIONAL REGULATOR MTLR"/>
    <property type="match status" value="1"/>
</dbReference>
<dbReference type="InterPro" id="IPR036388">
    <property type="entry name" value="WH-like_DNA-bd_sf"/>
</dbReference>
<dbReference type="Pfam" id="PF05043">
    <property type="entry name" value="Mga"/>
    <property type="match status" value="1"/>
</dbReference>
<feature type="domain" description="Mga helix-turn-helix" evidence="3">
    <location>
        <begin position="82"/>
        <end position="164"/>
    </location>
</feature>
<dbReference type="AlphaFoldDB" id="A0AAW9JWC2"/>
<reference evidence="4" key="1">
    <citation type="submission" date="2023-08" db="EMBL/GenBank/DDBJ databases">
        <title>Genomic characterization of piscicolin 126 produced by Carnobacterium maltaromaticum CM22 strain isolated from salmon (Salmo salar).</title>
        <authorList>
            <person name="Gonzalez-Gragera E."/>
            <person name="Garcia-Lopez J.D."/>
            <person name="Teso-Perez C."/>
            <person name="Gimenez-Hernandez I."/>
            <person name="Peralta-Sanchez J.M."/>
            <person name="Valdivia E."/>
            <person name="Montalban-Lopez M."/>
            <person name="Martin-Platero A.M."/>
            <person name="Banos A."/>
            <person name="Martinez-Bueno M."/>
        </authorList>
    </citation>
    <scope>NUCLEOTIDE SEQUENCE</scope>
    <source>
        <strain evidence="4">CM22</strain>
    </source>
</reference>
<accession>A0AAW9JWC2</accession>
<evidence type="ECO:0000313" key="4">
    <source>
        <dbReference type="EMBL" id="MDZ5760822.1"/>
    </source>
</evidence>
<keyword evidence="1" id="KW-0805">Transcription regulation</keyword>
<evidence type="ECO:0000256" key="2">
    <source>
        <dbReference type="ARBA" id="ARBA00023163"/>
    </source>
</evidence>
<name>A0AAW9JWC2_CARML</name>
<protein>
    <submittedName>
        <fullName evidence="4">Helix-turn-helix domain-containing protein</fullName>
    </submittedName>
</protein>
<evidence type="ECO:0000259" key="3">
    <source>
        <dbReference type="Pfam" id="PF05043"/>
    </source>
</evidence>
<dbReference type="EMBL" id="JAVBVO010000044">
    <property type="protein sequence ID" value="MDZ5760822.1"/>
    <property type="molecule type" value="Genomic_DNA"/>
</dbReference>
<dbReference type="InterPro" id="IPR007737">
    <property type="entry name" value="Mga_HTH"/>
</dbReference>
<dbReference type="PANTHER" id="PTHR30185">
    <property type="entry name" value="CRYPTIC BETA-GLUCOSIDE BGL OPERON ANTITERMINATOR"/>
    <property type="match status" value="1"/>
</dbReference>
<sequence>MNNLAYKLLVDKSIKRKVDIIQLLSESTDPISVETIRLHCDVTKRTIQKEINYLIKNYPLIFELVQYNHQESLNKKVAVTELHLLIDSFVSESPLFFVVEELYEGKSELITYYSDELYISESTIRKHFRRLRSVLQEYNLDLNLNPIEIIGNEIDIRFFFFHYFRFAHKSSALYYREDQLSFIYQTIRKLVDTHGFVLNVDYYRVASWLVIFEKRISQGHTVHFEESFHEHFNHKTSYQKFKSAVKVFFSRGELFSDLSDHELLFAFITRLDTVIYETNKIFLPDDYWNELSEFDSLIKDFFELQGLTISLNGQLKITLQSFLVNLSILSQLNPNFQRNSGQLKEIVNTNHLTTLEVWIELLTMHTNFEHIYDIAVSLTILTESKVRVKRNVLFALTGEPITIPYYKAQAIKCVPKDMESHFLFNQPLDSQTLEKLEIDICIYNVPINDKFNDCYKIKFSDIPSTTEWDELQSYLHTL</sequence>
<dbReference type="Proteomes" id="UP001290462">
    <property type="component" value="Unassembled WGS sequence"/>
</dbReference>
<keyword evidence="2" id="KW-0804">Transcription</keyword>
<evidence type="ECO:0000256" key="1">
    <source>
        <dbReference type="ARBA" id="ARBA00023015"/>
    </source>
</evidence>
<comment type="caution">
    <text evidence="4">The sequence shown here is derived from an EMBL/GenBank/DDBJ whole genome shotgun (WGS) entry which is preliminary data.</text>
</comment>
<proteinExistence type="predicted"/>
<organism evidence="4 5">
    <name type="scientific">Carnobacterium maltaromaticum</name>
    <name type="common">Carnobacterium piscicola</name>
    <dbReference type="NCBI Taxonomy" id="2751"/>
    <lineage>
        <taxon>Bacteria</taxon>
        <taxon>Bacillati</taxon>
        <taxon>Bacillota</taxon>
        <taxon>Bacilli</taxon>
        <taxon>Lactobacillales</taxon>
        <taxon>Carnobacteriaceae</taxon>
        <taxon>Carnobacterium</taxon>
    </lineage>
</organism>
<dbReference type="RefSeq" id="WP_201730781.1">
    <property type="nucleotide sequence ID" value="NZ_CAJGUR010000017.1"/>
</dbReference>
<dbReference type="Gene3D" id="1.10.10.10">
    <property type="entry name" value="Winged helix-like DNA-binding domain superfamily/Winged helix DNA-binding domain"/>
    <property type="match status" value="1"/>
</dbReference>
<evidence type="ECO:0000313" key="5">
    <source>
        <dbReference type="Proteomes" id="UP001290462"/>
    </source>
</evidence>
<gene>
    <name evidence="4" type="ORF">RAK27_19440</name>
</gene>